<dbReference type="OrthoDB" id="4338548at2"/>
<evidence type="ECO:0000313" key="1">
    <source>
        <dbReference type="EMBL" id="AXE27867.1"/>
    </source>
</evidence>
<proteinExistence type="predicted"/>
<evidence type="ECO:0000313" key="2">
    <source>
        <dbReference type="Proteomes" id="UP000252004"/>
    </source>
</evidence>
<dbReference type="Proteomes" id="UP000252004">
    <property type="component" value="Plasmid unnamed1"/>
</dbReference>
<reference evidence="1 2" key="1">
    <citation type="submission" date="2018-01" db="EMBL/GenBank/DDBJ databases">
        <title>Draft genome Sequence of streptomyces globosus LZH-48.</title>
        <authorList>
            <person name="Ran K."/>
            <person name="Li Z."/>
            <person name="Wei S."/>
            <person name="Dong R."/>
        </authorList>
    </citation>
    <scope>NUCLEOTIDE SEQUENCE [LARGE SCALE GENOMIC DNA]</scope>
    <source>
        <strain evidence="1 2">LZH-48</strain>
        <plasmid evidence="1 2">unnamed1</plasmid>
    </source>
</reference>
<evidence type="ECO:0008006" key="3">
    <source>
        <dbReference type="Google" id="ProtNLM"/>
    </source>
</evidence>
<dbReference type="AlphaFoldDB" id="A0A344UAE6"/>
<keyword evidence="1" id="KW-0614">Plasmid</keyword>
<name>A0A344UAE6_9ACTN</name>
<organism evidence="1 2">
    <name type="scientific">Streptomyces globosus</name>
    <dbReference type="NCBI Taxonomy" id="68209"/>
    <lineage>
        <taxon>Bacteria</taxon>
        <taxon>Bacillati</taxon>
        <taxon>Actinomycetota</taxon>
        <taxon>Actinomycetes</taxon>
        <taxon>Kitasatosporales</taxon>
        <taxon>Streptomycetaceae</taxon>
        <taxon>Streptomyces</taxon>
    </lineage>
</organism>
<gene>
    <name evidence="1" type="ORF">C0216_30570</name>
</gene>
<geneLocation type="plasmid" evidence="1 2">
    <name>unnamed1</name>
</geneLocation>
<accession>A0A344UAE6</accession>
<dbReference type="InterPro" id="IPR036388">
    <property type="entry name" value="WH-like_DNA-bd_sf"/>
</dbReference>
<dbReference type="SUPFAM" id="SSF88659">
    <property type="entry name" value="Sigma3 and sigma4 domains of RNA polymerase sigma factors"/>
    <property type="match status" value="1"/>
</dbReference>
<protein>
    <recommendedName>
        <fullName evidence="3">Sigma-70 family RNA polymerase sigma factor</fullName>
    </recommendedName>
</protein>
<dbReference type="InterPro" id="IPR013324">
    <property type="entry name" value="RNA_pol_sigma_r3/r4-like"/>
</dbReference>
<keyword evidence="2" id="KW-1185">Reference proteome</keyword>
<dbReference type="KEGG" id="sgz:C0216_30570"/>
<sequence>MVNGSPRKVLGAEAFRAQDPAGFALFETCMKDVAPYLKHKFGSQLRDTDLEGIATAAFFTAYRKGIDFDREPVAYIKKIAYNDALKWVKERKKEWLVDQTDPTGLLALFGGEAADADPSDAVARSVDPKRQMAAGTAVAEAVATRLKEDADVWDVVDPAISTISAQQQHEVILRQSLGHDDDRIAADLGISRNQIYQQRHRGIAVLRKELKQYIRPGGQPPTPTAGEQ</sequence>
<dbReference type="Gene3D" id="1.10.10.10">
    <property type="entry name" value="Winged helix-like DNA-binding domain superfamily/Winged helix DNA-binding domain"/>
    <property type="match status" value="1"/>
</dbReference>
<dbReference type="EMBL" id="CP030863">
    <property type="protein sequence ID" value="AXE27867.1"/>
    <property type="molecule type" value="Genomic_DNA"/>
</dbReference>